<evidence type="ECO:0000313" key="9">
    <source>
        <dbReference type="Proteomes" id="UP000677054"/>
    </source>
</evidence>
<keyword evidence="4" id="KW-0539">Nucleus</keyword>
<dbReference type="Gene3D" id="3.80.10.10">
    <property type="entry name" value="Ribonuclease Inhibitor"/>
    <property type="match status" value="1"/>
</dbReference>
<evidence type="ECO:0000256" key="2">
    <source>
        <dbReference type="ARBA" id="ARBA00022614"/>
    </source>
</evidence>
<dbReference type="AlphaFoldDB" id="A0A7R9AFI4"/>
<proteinExistence type="inferred from homology"/>
<keyword evidence="9" id="KW-1185">Reference proteome</keyword>
<keyword evidence="2" id="KW-0433">Leucine-rich repeat</keyword>
<comment type="similarity">
    <text evidence="5">Belongs to the U2 small nuclear ribonucleoprotein A family.</text>
</comment>
<organism evidence="8">
    <name type="scientific">Darwinula stevensoni</name>
    <dbReference type="NCBI Taxonomy" id="69355"/>
    <lineage>
        <taxon>Eukaryota</taxon>
        <taxon>Metazoa</taxon>
        <taxon>Ecdysozoa</taxon>
        <taxon>Arthropoda</taxon>
        <taxon>Crustacea</taxon>
        <taxon>Oligostraca</taxon>
        <taxon>Ostracoda</taxon>
        <taxon>Podocopa</taxon>
        <taxon>Podocopida</taxon>
        <taxon>Darwinulocopina</taxon>
        <taxon>Darwinuloidea</taxon>
        <taxon>Darwinulidae</taxon>
        <taxon>Darwinula</taxon>
    </lineage>
</organism>
<name>A0A7R9AFI4_9CRUS</name>
<evidence type="ECO:0000256" key="6">
    <source>
        <dbReference type="SAM" id="Coils"/>
    </source>
</evidence>
<gene>
    <name evidence="8" type="ORF">DSTB1V02_LOCUS13052</name>
</gene>
<feature type="region of interest" description="Disordered" evidence="7">
    <location>
        <begin position="292"/>
        <end position="372"/>
    </location>
</feature>
<comment type="subcellular location">
    <subcellularLocation>
        <location evidence="1">Nucleus</location>
    </subcellularLocation>
</comment>
<feature type="compositionally biased region" description="Basic and acidic residues" evidence="7">
    <location>
        <begin position="343"/>
        <end position="364"/>
    </location>
</feature>
<feature type="compositionally biased region" description="Basic and acidic residues" evidence="7">
    <location>
        <begin position="304"/>
        <end position="314"/>
    </location>
</feature>
<evidence type="ECO:0000256" key="1">
    <source>
        <dbReference type="ARBA" id="ARBA00004123"/>
    </source>
</evidence>
<dbReference type="PANTHER" id="PTHR10552:SF6">
    <property type="entry name" value="U2 SMALL NUCLEAR RIBONUCLEOPROTEIN A"/>
    <property type="match status" value="1"/>
</dbReference>
<feature type="region of interest" description="Disordered" evidence="7">
    <location>
        <begin position="702"/>
        <end position="728"/>
    </location>
</feature>
<dbReference type="GO" id="GO:0005634">
    <property type="term" value="C:nucleus"/>
    <property type="evidence" value="ECO:0007669"/>
    <property type="project" value="UniProtKB-SubCell"/>
</dbReference>
<accession>A0A7R9AFI4</accession>
<feature type="region of interest" description="Disordered" evidence="7">
    <location>
        <begin position="48"/>
        <end position="77"/>
    </location>
</feature>
<dbReference type="InterPro" id="IPR044640">
    <property type="entry name" value="RU2A"/>
</dbReference>
<dbReference type="EMBL" id="CAJPEV010005623">
    <property type="protein sequence ID" value="CAG0903341.1"/>
    <property type="molecule type" value="Genomic_DNA"/>
</dbReference>
<feature type="compositionally biased region" description="Acidic residues" evidence="7">
    <location>
        <begin position="327"/>
        <end position="342"/>
    </location>
</feature>
<dbReference type="InterPro" id="IPR032675">
    <property type="entry name" value="LRR_dom_sf"/>
</dbReference>
<sequence>MERYYSRVFVYNLDIWVSARKMRLRPTVEWKHAVSLFAKTVRPDATVERESRPNVADENLRFPRGENDAIRDSDPFRATETERNPMSLYSFRRVEDIGSLAAFTDLRELSANNNPLSWDADAVAHLISVFPRLHFLDGTTVTRSKREAALERLRRLEEKDEQEVEREDLKEEAMTNAKKRWELIKNQALKLSRIGMTLSGFRDKDPAAASRRPVDPVQPPPVSPRPLSIPSIPSIPPIPSRPETAKKMRTQRVPNRIDLSLHPLVAKPESAPKQKTFLKTPDDVKNLLSILNLFSRQPGTPPSRSDRTESRRDSSSSSSSSSSSASEESEEESEEDAAEEESERTNGPEEDPKPQRKSGTDDATKNAPDTITKHGKDYVIEMSHGTLCLTGQDALKHLDTRWMRGLKVTEVQFRWTPYPECVSAFPRLRDAHPGITRFRFSSTCLDRLGQVNALAAFRNVHCLEVDPEGNAVLRHPQWRAYVVYRLGTRRLDSINGIEVRPFPLFRAQIVPPFRSAAREYRGSPWSDASLTFVVTCNDAIEKGMAKPEGEFLILRSNRQRPGFSELESSCLESPTRSSMFFKRRFSVREKRTIAPSKKVESCTFVLVSARLRASAFSNSFVLDARKQRVTEEETTAATALFSPLGRLAFSCQSREAVLHIYAQLAAGSKQDLQGWLPSLVQEAIGREALAIDNSDSKVLFPNDPDGNFASHRSRDLRSGGGSARTGRTYETFGTAAGSHPRLWYVPNRFRPVSLIGDTRKTV</sequence>
<feature type="region of interest" description="Disordered" evidence="7">
    <location>
        <begin position="202"/>
        <end position="280"/>
    </location>
</feature>
<dbReference type="Proteomes" id="UP000677054">
    <property type="component" value="Unassembled WGS sequence"/>
</dbReference>
<dbReference type="EMBL" id="LR905140">
    <property type="protein sequence ID" value="CAD7253302.1"/>
    <property type="molecule type" value="Genomic_DNA"/>
</dbReference>
<dbReference type="GO" id="GO:0000398">
    <property type="term" value="P:mRNA splicing, via spliceosome"/>
    <property type="evidence" value="ECO:0007669"/>
    <property type="project" value="InterPro"/>
</dbReference>
<keyword evidence="3" id="KW-0677">Repeat</keyword>
<keyword evidence="6" id="KW-0175">Coiled coil</keyword>
<reference evidence="8" key="1">
    <citation type="submission" date="2020-11" db="EMBL/GenBank/DDBJ databases">
        <authorList>
            <person name="Tran Van P."/>
        </authorList>
    </citation>
    <scope>NUCLEOTIDE SEQUENCE</scope>
</reference>
<feature type="compositionally biased region" description="Basic and acidic residues" evidence="7">
    <location>
        <begin position="58"/>
        <end position="77"/>
    </location>
</feature>
<dbReference type="OrthoDB" id="1939344at2759"/>
<protein>
    <submittedName>
        <fullName evidence="8">Uncharacterized protein</fullName>
    </submittedName>
</protein>
<dbReference type="PANTHER" id="PTHR10552">
    <property type="entry name" value="U2 SMALL NUCLEAR RIBONUCLEOPROTEIN A"/>
    <property type="match status" value="1"/>
</dbReference>
<evidence type="ECO:0000256" key="4">
    <source>
        <dbReference type="ARBA" id="ARBA00023242"/>
    </source>
</evidence>
<evidence type="ECO:0000256" key="3">
    <source>
        <dbReference type="ARBA" id="ARBA00022737"/>
    </source>
</evidence>
<feature type="compositionally biased region" description="Low complexity" evidence="7">
    <location>
        <begin position="315"/>
        <end position="326"/>
    </location>
</feature>
<feature type="coiled-coil region" evidence="6">
    <location>
        <begin position="146"/>
        <end position="179"/>
    </location>
</feature>
<dbReference type="GO" id="GO:0030620">
    <property type="term" value="F:U2 snRNA binding"/>
    <property type="evidence" value="ECO:0007669"/>
    <property type="project" value="InterPro"/>
</dbReference>
<evidence type="ECO:0000313" key="8">
    <source>
        <dbReference type="EMBL" id="CAD7253302.1"/>
    </source>
</evidence>
<evidence type="ECO:0000256" key="5">
    <source>
        <dbReference type="ARBA" id="ARBA00024196"/>
    </source>
</evidence>
<evidence type="ECO:0000256" key="7">
    <source>
        <dbReference type="SAM" id="MobiDB-lite"/>
    </source>
</evidence>